<dbReference type="SUPFAM" id="SSF48452">
    <property type="entry name" value="TPR-like"/>
    <property type="match status" value="1"/>
</dbReference>
<evidence type="ECO:0000313" key="5">
    <source>
        <dbReference type="EMBL" id="PWI57562.1"/>
    </source>
</evidence>
<gene>
    <name evidence="5" type="ORF">BM613_08050</name>
</gene>
<name>A0A2U3D8G1_SULT2</name>
<accession>A0A2U3D8G1</accession>
<dbReference type="InterPro" id="IPR027417">
    <property type="entry name" value="P-loop_NTPase"/>
</dbReference>
<sequence length="1070" mass="124158">MRTARFERDQPPRMRRTNMPRPRMMNLLSDIPDYPVTVVKAGAGYGKTTAVANYLHQSGLRKRWLTLSAEDRDTTLFVRRILLSLLPKHVSSEELEAVVLASHSPITWMATALSAATLISYYLQEETILVLDDFHVIQDEVALQSWMDAWMQEIPQHLHIVFITRTKPTLPHLQQLMLRGEVLMIRERDLVFDEDEIAALFRLNAEQNAPELNSRQIHYLLEWTGGMALVLSMLLREWRNTPSFLRLQELLSQETSLLDQIGRLFEIGLSTEEQEFFRSTSVLTTLHPDICNDLLHRTDSQQILSEVERRGHILHVAESADYEVHPLVREYLLRKLSESQRKRLLERAIHWYQEKGDETRSIGYIFDLPDKKDQAVRLFPLITRYIEKGQLSTVQAWLDRLSPVPYEYSARWIWAQAEVDRLSNRFTQAQVRYEKSKQIAKTMGDQTSIADAFIGLGQLYLDTIQPKPAAHVIREARNVIPRRFTKHRIIRIQLAFENAINSGKPLRAKRLLHNLIQMGIGAPPNNSDLRLLLRTGHVREALTQVKRRLIKNDTEVRTSLAHRETSLLFSLLCSMLGDPDTAKLEAERGRWIADSLNAPFVRAVGFIRLGHAQHLAQPFEEEALTSYETAIGLMDEMDVARGKSEALLGLCLAHGYRGKFPLAKLYAEQGIALAAQAGDLWMENLVRTAYGQICTIHGYHHLANKELTHAMQAFIDCGDLFMHNAAQLWNIFTLHALNDQKWHEELDDLLRSEFTLSRLELLSKPTLFGMKDVQRIVPLLLEQKQSQSIEQELTIRLLEVLDAHQIEHHPGYTLYVQTFGTFEVYRGFTKVTRREWQREKARQLFQFLVTHRGSWFHREEICDRLWGDLSPDTAERDFKVALNVLSAALEPKRPERSTTVFIVRQGSLYSLTMHPMLQIDRDLFLNKIREADGTRDPHRQRRLLAVALQLYRGAYLEEARYEPWCEDERERLRLLYLRAATKYSRLCLDAEDWEDAIQTCENLLQWEAAWEDAYIDLMEAYAHLGNRSMVIQTYLLCQRALQREVGISVSERTTTLFRQLIPEKDYKELS</sequence>
<dbReference type="InterPro" id="IPR036388">
    <property type="entry name" value="WH-like_DNA-bd_sf"/>
</dbReference>
<dbReference type="InterPro" id="IPR051677">
    <property type="entry name" value="AfsR-DnrI-RedD_regulator"/>
</dbReference>
<keyword evidence="6" id="KW-1185">Reference proteome</keyword>
<feature type="domain" description="Bacterial transcriptional activator" evidence="4">
    <location>
        <begin position="919"/>
        <end position="1061"/>
    </location>
</feature>
<dbReference type="Pfam" id="PF03704">
    <property type="entry name" value="BTAD"/>
    <property type="match status" value="1"/>
</dbReference>
<dbReference type="Gene3D" id="1.10.10.10">
    <property type="entry name" value="Winged helix-like DNA-binding domain superfamily/Winged helix DNA-binding domain"/>
    <property type="match status" value="1"/>
</dbReference>
<feature type="compositionally biased region" description="Basic and acidic residues" evidence="3">
    <location>
        <begin position="1"/>
        <end position="12"/>
    </location>
</feature>
<dbReference type="PANTHER" id="PTHR35807:SF2">
    <property type="entry name" value="TRANSCRIPTIONAL ACTIVATOR DOMAIN"/>
    <property type="match status" value="1"/>
</dbReference>
<dbReference type="RefSeq" id="WP_109430670.1">
    <property type="nucleotide sequence ID" value="NZ_MPDK01000011.1"/>
</dbReference>
<dbReference type="Gene3D" id="1.25.40.10">
    <property type="entry name" value="Tetratricopeptide repeat domain"/>
    <property type="match status" value="3"/>
</dbReference>
<feature type="region of interest" description="Disordered" evidence="3">
    <location>
        <begin position="1"/>
        <end position="20"/>
    </location>
</feature>
<evidence type="ECO:0000313" key="6">
    <source>
        <dbReference type="Proteomes" id="UP000245380"/>
    </source>
</evidence>
<dbReference type="EMBL" id="MPDK01000011">
    <property type="protein sequence ID" value="PWI57562.1"/>
    <property type="molecule type" value="Genomic_DNA"/>
</dbReference>
<dbReference type="AlphaFoldDB" id="A0A2U3D8G1"/>
<dbReference type="InterPro" id="IPR059106">
    <property type="entry name" value="WHD_MalT"/>
</dbReference>
<dbReference type="InterPro" id="IPR011990">
    <property type="entry name" value="TPR-like_helical_dom_sf"/>
</dbReference>
<proteinExistence type="predicted"/>
<dbReference type="Pfam" id="PF25873">
    <property type="entry name" value="WHD_MalT"/>
    <property type="match status" value="1"/>
</dbReference>
<keyword evidence="2" id="KW-0804">Transcription</keyword>
<keyword evidence="1" id="KW-0805">Transcription regulation</keyword>
<evidence type="ECO:0000256" key="1">
    <source>
        <dbReference type="ARBA" id="ARBA00023015"/>
    </source>
</evidence>
<dbReference type="OrthoDB" id="1137593at2"/>
<organism evidence="5 6">
    <name type="scientific">Sulfoacidibacillus thermotolerans</name>
    <name type="common">Acidibacillus sulfuroxidans</name>
    <dbReference type="NCBI Taxonomy" id="1765684"/>
    <lineage>
        <taxon>Bacteria</taxon>
        <taxon>Bacillati</taxon>
        <taxon>Bacillota</taxon>
        <taxon>Bacilli</taxon>
        <taxon>Bacillales</taxon>
        <taxon>Alicyclobacillaceae</taxon>
        <taxon>Sulfoacidibacillus</taxon>
    </lineage>
</organism>
<dbReference type="GO" id="GO:0006355">
    <property type="term" value="P:regulation of DNA-templated transcription"/>
    <property type="evidence" value="ECO:0007669"/>
    <property type="project" value="InterPro"/>
</dbReference>
<dbReference type="PANTHER" id="PTHR35807">
    <property type="entry name" value="TRANSCRIPTIONAL REGULATOR REDD-RELATED"/>
    <property type="match status" value="1"/>
</dbReference>
<dbReference type="SMART" id="SM01043">
    <property type="entry name" value="BTAD"/>
    <property type="match status" value="1"/>
</dbReference>
<protein>
    <recommendedName>
        <fullName evidence="4">Bacterial transcriptional activator domain-containing protein</fullName>
    </recommendedName>
</protein>
<comment type="caution">
    <text evidence="5">The sequence shown here is derived from an EMBL/GenBank/DDBJ whole genome shotgun (WGS) entry which is preliminary data.</text>
</comment>
<reference evidence="5 6" key="1">
    <citation type="submission" date="2016-11" db="EMBL/GenBank/DDBJ databases">
        <title>Comparative genomics of Acidibacillus ferroxidans species.</title>
        <authorList>
            <person name="Oliveira G."/>
            <person name="Nunes G."/>
            <person name="Oliveira R."/>
            <person name="Araujo F."/>
            <person name="Salim A."/>
            <person name="Scholte L."/>
            <person name="Morais D."/>
            <person name="Nancucheo I."/>
            <person name="Johnson D.B."/>
            <person name="Grail B."/>
            <person name="Bittencourt J."/>
            <person name="Valadares R."/>
        </authorList>
    </citation>
    <scope>NUCLEOTIDE SEQUENCE [LARGE SCALE GENOMIC DNA]</scope>
    <source>
        <strain evidence="5 6">Y002</strain>
    </source>
</reference>
<evidence type="ECO:0000256" key="2">
    <source>
        <dbReference type="ARBA" id="ARBA00023163"/>
    </source>
</evidence>
<dbReference type="GO" id="GO:0003677">
    <property type="term" value="F:DNA binding"/>
    <property type="evidence" value="ECO:0007669"/>
    <property type="project" value="InterPro"/>
</dbReference>
<dbReference type="InterPro" id="IPR016032">
    <property type="entry name" value="Sig_transdc_resp-reg_C-effctor"/>
</dbReference>
<dbReference type="SUPFAM" id="SSF46894">
    <property type="entry name" value="C-terminal effector domain of the bipartite response regulators"/>
    <property type="match status" value="1"/>
</dbReference>
<evidence type="ECO:0000259" key="4">
    <source>
        <dbReference type="SMART" id="SM01043"/>
    </source>
</evidence>
<dbReference type="SUPFAM" id="SSF52540">
    <property type="entry name" value="P-loop containing nucleoside triphosphate hydrolases"/>
    <property type="match status" value="1"/>
</dbReference>
<dbReference type="Proteomes" id="UP000245380">
    <property type="component" value="Unassembled WGS sequence"/>
</dbReference>
<dbReference type="InterPro" id="IPR005158">
    <property type="entry name" value="BTAD"/>
</dbReference>
<evidence type="ECO:0000256" key="3">
    <source>
        <dbReference type="SAM" id="MobiDB-lite"/>
    </source>
</evidence>